<reference evidence="6 7" key="2">
    <citation type="journal article" date="2017" name="Genome Announc.">
        <title>Draft Genome Sequences of Four Alkaliphilic Bacteria Belonging to the Anaerobacillus Genus.</title>
        <authorList>
            <person name="Bassil N.M."/>
            <person name="Lloyd J.R."/>
        </authorList>
    </citation>
    <scope>NUCLEOTIDE SEQUENCE [LARGE SCALE GENOMIC DNA]</scope>
    <source>
        <strain evidence="6 7">NB2006</strain>
    </source>
</reference>
<dbReference type="FunFam" id="3.30.420.10:FF:000045">
    <property type="entry name" value="3'-5' exonuclease DinG"/>
    <property type="match status" value="1"/>
</dbReference>
<keyword evidence="2" id="KW-0378">Hydrolase</keyword>
<dbReference type="SMART" id="SM00479">
    <property type="entry name" value="EXOIII"/>
    <property type="match status" value="1"/>
</dbReference>
<dbReference type="EMBL" id="LQXD01000129">
    <property type="protein sequence ID" value="OIJ12154.1"/>
    <property type="molecule type" value="Genomic_DNA"/>
</dbReference>
<dbReference type="PANTHER" id="PTHR30231">
    <property type="entry name" value="DNA POLYMERASE III SUBUNIT EPSILON"/>
    <property type="match status" value="1"/>
</dbReference>
<dbReference type="OrthoDB" id="9804290at2"/>
<keyword evidence="1" id="KW-0540">Nuclease</keyword>
<gene>
    <name evidence="6" type="ORF">AWH56_023515</name>
    <name evidence="5" type="ORF">AWH56_14370</name>
</gene>
<feature type="domain" description="Exonuclease" evidence="4">
    <location>
        <begin position="58"/>
        <end position="227"/>
    </location>
</feature>
<sequence>MNMNQMMQFLRQIPGKLGANSYSSIANQNEPSNIAYLRQIQREMKKQDVLEVPFDELKLVVFDIETTGFHPYKGDQILSIGAVKIHGGNVLENETFYSLVYNEKGPTAEIEALTGIFKQDLLDAPPMNMVLNDFFQFVQSDPLVAHHANHERNFMQHVTWTILKTSFEHRVIDTSFITKIADPLATFVTLDEWCSQFGILFEKRHHALHDALATAKLWLESIRLVEEKGFHCLKDVYSHLASKKY</sequence>
<dbReference type="Proteomes" id="UP000180175">
    <property type="component" value="Chromosome"/>
</dbReference>
<dbReference type="Pfam" id="PF00929">
    <property type="entry name" value="RNase_T"/>
    <property type="match status" value="1"/>
</dbReference>
<evidence type="ECO:0000313" key="6">
    <source>
        <dbReference type="EMBL" id="QOY35606.1"/>
    </source>
</evidence>
<dbReference type="Gene3D" id="3.30.420.10">
    <property type="entry name" value="Ribonuclease H-like superfamily/Ribonuclease H"/>
    <property type="match status" value="1"/>
</dbReference>
<dbReference type="GO" id="GO:0008408">
    <property type="term" value="F:3'-5' exonuclease activity"/>
    <property type="evidence" value="ECO:0007669"/>
    <property type="project" value="TreeGrafter"/>
</dbReference>
<dbReference type="SUPFAM" id="SSF53098">
    <property type="entry name" value="Ribonuclease H-like"/>
    <property type="match status" value="1"/>
</dbReference>
<evidence type="ECO:0000259" key="4">
    <source>
        <dbReference type="SMART" id="SM00479"/>
    </source>
</evidence>
<dbReference type="GO" id="GO:0005829">
    <property type="term" value="C:cytosol"/>
    <property type="evidence" value="ECO:0007669"/>
    <property type="project" value="TreeGrafter"/>
</dbReference>
<evidence type="ECO:0000256" key="1">
    <source>
        <dbReference type="ARBA" id="ARBA00022722"/>
    </source>
</evidence>
<dbReference type="InterPro" id="IPR012337">
    <property type="entry name" value="RNaseH-like_sf"/>
</dbReference>
<keyword evidence="7" id="KW-1185">Reference proteome</keyword>
<reference evidence="5 7" key="1">
    <citation type="submission" date="2016-10" db="EMBL/GenBank/DDBJ databases">
        <title>Draft genome sequences of four alkaliphilic bacteria belonging to the Anaerobacillus genus.</title>
        <authorList>
            <person name="Bassil N.M."/>
            <person name="Lloyd J.R."/>
        </authorList>
    </citation>
    <scope>NUCLEOTIDE SEQUENCE [LARGE SCALE GENOMIC DNA]</scope>
    <source>
        <strain evidence="5 7">NB2006</strain>
    </source>
</reference>
<protein>
    <submittedName>
        <fullName evidence="6">3'-5' exoribonuclease</fullName>
    </submittedName>
    <submittedName>
        <fullName evidence="5">DNA polymerase III subunit epsilon</fullName>
    </submittedName>
</protein>
<accession>A0A1S2LIL9</accession>
<keyword evidence="3" id="KW-0269">Exonuclease</keyword>
<reference evidence="6 7" key="3">
    <citation type="journal article" date="2019" name="Int. J. Syst. Evol. Microbiol.">
        <title>Anaerobacillus isosaccharinicus sp. nov., an alkaliphilic bacterium which degrades isosaccharinic acid.</title>
        <authorList>
            <person name="Bassil N.M."/>
            <person name="Lloyd J.R."/>
        </authorList>
    </citation>
    <scope>NUCLEOTIDE SEQUENCE [LARGE SCALE GENOMIC DNA]</scope>
    <source>
        <strain evidence="6 7">NB2006</strain>
    </source>
</reference>
<dbReference type="PANTHER" id="PTHR30231:SF4">
    <property type="entry name" value="PROTEIN NEN2"/>
    <property type="match status" value="1"/>
</dbReference>
<dbReference type="CDD" id="cd06127">
    <property type="entry name" value="DEDDh"/>
    <property type="match status" value="1"/>
</dbReference>
<dbReference type="InterPro" id="IPR013520">
    <property type="entry name" value="Ribonucl_H"/>
</dbReference>
<name>A0A1S2LIL9_9BACI</name>
<dbReference type="RefSeq" id="WP_071317731.1">
    <property type="nucleotide sequence ID" value="NZ_CP063356.2"/>
</dbReference>
<organism evidence="5 7">
    <name type="scientific">Anaerobacillus isosaccharinicus</name>
    <dbReference type="NCBI Taxonomy" id="1532552"/>
    <lineage>
        <taxon>Bacteria</taxon>
        <taxon>Bacillati</taxon>
        <taxon>Bacillota</taxon>
        <taxon>Bacilli</taxon>
        <taxon>Bacillales</taxon>
        <taxon>Bacillaceae</taxon>
        <taxon>Anaerobacillus</taxon>
    </lineage>
</organism>
<dbReference type="EMBL" id="CP063356">
    <property type="protein sequence ID" value="QOY35606.1"/>
    <property type="molecule type" value="Genomic_DNA"/>
</dbReference>
<dbReference type="KEGG" id="aia:AWH56_023515"/>
<dbReference type="GO" id="GO:0003676">
    <property type="term" value="F:nucleic acid binding"/>
    <property type="evidence" value="ECO:0007669"/>
    <property type="project" value="InterPro"/>
</dbReference>
<proteinExistence type="predicted"/>
<evidence type="ECO:0000256" key="2">
    <source>
        <dbReference type="ARBA" id="ARBA00022801"/>
    </source>
</evidence>
<reference evidence="6" key="4">
    <citation type="submission" date="2020-10" db="EMBL/GenBank/DDBJ databases">
        <authorList>
            <person name="Bassil N.M."/>
            <person name="Lloyd J.R."/>
        </authorList>
    </citation>
    <scope>NUCLEOTIDE SEQUENCE</scope>
    <source>
        <strain evidence="6">NB2006</strain>
    </source>
</reference>
<dbReference type="InterPro" id="IPR036397">
    <property type="entry name" value="RNaseH_sf"/>
</dbReference>
<dbReference type="AlphaFoldDB" id="A0A1S2LIL9"/>
<evidence type="ECO:0000256" key="3">
    <source>
        <dbReference type="ARBA" id="ARBA00022839"/>
    </source>
</evidence>
<evidence type="ECO:0000313" key="7">
    <source>
        <dbReference type="Proteomes" id="UP000180175"/>
    </source>
</evidence>
<dbReference type="NCBIfam" id="NF005836">
    <property type="entry name" value="PRK07740.1"/>
    <property type="match status" value="1"/>
</dbReference>
<evidence type="ECO:0000313" key="5">
    <source>
        <dbReference type="EMBL" id="OIJ12154.1"/>
    </source>
</evidence>